<reference evidence="2" key="1">
    <citation type="submission" date="2016-10" db="EMBL/GenBank/DDBJ databases">
        <authorList>
            <person name="Varghese N."/>
            <person name="Submissions S."/>
        </authorList>
    </citation>
    <scope>NUCLEOTIDE SEQUENCE [LARGE SCALE GENOMIC DNA]</scope>
    <source>
        <strain evidence="2">DSM 45843</strain>
    </source>
</reference>
<sequence length="54" mass="6089">MSEPGGRTRQLPPFYCPYCGEETLRPRETEGEWHCGSCLRAFTLRTTGTGVQQP</sequence>
<dbReference type="STRING" id="1052260.SAMN05660199_00272"/>
<evidence type="ECO:0008006" key="3">
    <source>
        <dbReference type="Google" id="ProtNLM"/>
    </source>
</evidence>
<dbReference type="AlphaFoldDB" id="A0A1H0CD48"/>
<proteinExistence type="predicted"/>
<keyword evidence="2" id="KW-1185">Reference proteome</keyword>
<evidence type="ECO:0000313" key="2">
    <source>
        <dbReference type="Proteomes" id="UP000199088"/>
    </source>
</evidence>
<gene>
    <name evidence="1" type="ORF">SAMN05660199_00272</name>
</gene>
<dbReference type="Proteomes" id="UP000199088">
    <property type="component" value="Unassembled WGS sequence"/>
</dbReference>
<accession>A0A1H0CD48</accession>
<organism evidence="1 2">
    <name type="scientific">Klenkia soli</name>
    <dbReference type="NCBI Taxonomy" id="1052260"/>
    <lineage>
        <taxon>Bacteria</taxon>
        <taxon>Bacillati</taxon>
        <taxon>Actinomycetota</taxon>
        <taxon>Actinomycetes</taxon>
        <taxon>Geodermatophilales</taxon>
        <taxon>Geodermatophilaceae</taxon>
        <taxon>Klenkia</taxon>
    </lineage>
</organism>
<dbReference type="RefSeq" id="WP_165617409.1">
    <property type="nucleotide sequence ID" value="NZ_FNIR01000001.1"/>
</dbReference>
<dbReference type="EMBL" id="FNIR01000001">
    <property type="protein sequence ID" value="SDN55799.1"/>
    <property type="molecule type" value="Genomic_DNA"/>
</dbReference>
<name>A0A1H0CD48_9ACTN</name>
<protein>
    <recommendedName>
        <fullName evidence="3">Insertion element protein</fullName>
    </recommendedName>
</protein>
<evidence type="ECO:0000313" key="1">
    <source>
        <dbReference type="EMBL" id="SDN55799.1"/>
    </source>
</evidence>